<gene>
    <name evidence="2" type="ORF">F5X68DRAFT_73177</name>
</gene>
<dbReference type="AlphaFoldDB" id="A0A9P8VE57"/>
<dbReference type="Proteomes" id="UP000770015">
    <property type="component" value="Unassembled WGS sequence"/>
</dbReference>
<dbReference type="OrthoDB" id="5544375at2759"/>
<comment type="caution">
    <text evidence="2">The sequence shown here is derived from an EMBL/GenBank/DDBJ whole genome shotgun (WGS) entry which is preliminary data.</text>
</comment>
<protein>
    <recommendedName>
        <fullName evidence="4">MICOS complex subunit mic19</fullName>
    </recommendedName>
</protein>
<dbReference type="EMBL" id="JAGSXJ010000007">
    <property type="protein sequence ID" value="KAH6689503.1"/>
    <property type="molecule type" value="Genomic_DNA"/>
</dbReference>
<evidence type="ECO:0008006" key="4">
    <source>
        <dbReference type="Google" id="ProtNLM"/>
    </source>
</evidence>
<proteinExistence type="predicted"/>
<evidence type="ECO:0000313" key="3">
    <source>
        <dbReference type="Proteomes" id="UP000770015"/>
    </source>
</evidence>
<dbReference type="Pfam" id="PF07956">
    <property type="entry name" value="DUF1690"/>
    <property type="match status" value="1"/>
</dbReference>
<evidence type="ECO:0000256" key="1">
    <source>
        <dbReference type="SAM" id="MobiDB-lite"/>
    </source>
</evidence>
<reference evidence="2" key="1">
    <citation type="journal article" date="2021" name="Nat. Commun.">
        <title>Genetic determinants of endophytism in the Arabidopsis root mycobiome.</title>
        <authorList>
            <person name="Mesny F."/>
            <person name="Miyauchi S."/>
            <person name="Thiergart T."/>
            <person name="Pickel B."/>
            <person name="Atanasova L."/>
            <person name="Karlsson M."/>
            <person name="Huettel B."/>
            <person name="Barry K.W."/>
            <person name="Haridas S."/>
            <person name="Chen C."/>
            <person name="Bauer D."/>
            <person name="Andreopoulos W."/>
            <person name="Pangilinan J."/>
            <person name="LaButti K."/>
            <person name="Riley R."/>
            <person name="Lipzen A."/>
            <person name="Clum A."/>
            <person name="Drula E."/>
            <person name="Henrissat B."/>
            <person name="Kohler A."/>
            <person name="Grigoriev I.V."/>
            <person name="Martin F.M."/>
            <person name="Hacquard S."/>
        </authorList>
    </citation>
    <scope>NUCLEOTIDE SEQUENCE</scope>
    <source>
        <strain evidence="2">MPI-SDFR-AT-0117</strain>
    </source>
</reference>
<feature type="region of interest" description="Disordered" evidence="1">
    <location>
        <begin position="1"/>
        <end position="40"/>
    </location>
</feature>
<dbReference type="InterPro" id="IPR012471">
    <property type="entry name" value="DUF1690"/>
</dbReference>
<accession>A0A9P8VE57</accession>
<feature type="region of interest" description="Disordered" evidence="1">
    <location>
        <begin position="65"/>
        <end position="93"/>
    </location>
</feature>
<sequence>MGANESKPSPAHEWKGTGPTSVSYDLAESLRTSNETDASRARLTEIQIQARVSEELKKLQAQQAETLKKTLSADDSSPAPAKDSRSTQSVNKEIEALRTKLEERKKVRDVPEAVQAARGEVVRCLREHDRRPLDCWEEVEAFKREVKAWERGWVEKVIS</sequence>
<name>A0A9P8VE57_9PEZI</name>
<keyword evidence="3" id="KW-1185">Reference proteome</keyword>
<organism evidence="2 3">
    <name type="scientific">Plectosphaerella plurivora</name>
    <dbReference type="NCBI Taxonomy" id="936078"/>
    <lineage>
        <taxon>Eukaryota</taxon>
        <taxon>Fungi</taxon>
        <taxon>Dikarya</taxon>
        <taxon>Ascomycota</taxon>
        <taxon>Pezizomycotina</taxon>
        <taxon>Sordariomycetes</taxon>
        <taxon>Hypocreomycetidae</taxon>
        <taxon>Glomerellales</taxon>
        <taxon>Plectosphaerellaceae</taxon>
        <taxon>Plectosphaerella</taxon>
    </lineage>
</organism>
<evidence type="ECO:0000313" key="2">
    <source>
        <dbReference type="EMBL" id="KAH6689503.1"/>
    </source>
</evidence>